<dbReference type="RefSeq" id="WP_160546127.1">
    <property type="nucleotide sequence ID" value="NZ_JBHLUU010000107.1"/>
</dbReference>
<evidence type="ECO:0000313" key="1">
    <source>
        <dbReference type="EMBL" id="MFC0476593.1"/>
    </source>
</evidence>
<organism evidence="1 2">
    <name type="scientific">Robertmurraya beringensis</name>
    <dbReference type="NCBI Taxonomy" id="641660"/>
    <lineage>
        <taxon>Bacteria</taxon>
        <taxon>Bacillati</taxon>
        <taxon>Bacillota</taxon>
        <taxon>Bacilli</taxon>
        <taxon>Bacillales</taxon>
        <taxon>Bacillaceae</taxon>
        <taxon>Robertmurraya</taxon>
    </lineage>
</organism>
<dbReference type="EMBL" id="JBHLUU010000107">
    <property type="protein sequence ID" value="MFC0476593.1"/>
    <property type="molecule type" value="Genomic_DNA"/>
</dbReference>
<sequence length="134" mass="15889">MKPTPYIAVKTFDHQVDCFCPDADHSEVITIQRGDILEITPERKYTVINGWYALVIINQSFSFYMAVEDIEWYFTKEQLISMLDVDLQINYYQFKINQALDEADEISFMNFTEKMNDSNEMKEKLQMYLRNVAV</sequence>
<reference evidence="1 2" key="1">
    <citation type="submission" date="2024-09" db="EMBL/GenBank/DDBJ databases">
        <authorList>
            <person name="Sun Q."/>
            <person name="Mori K."/>
        </authorList>
    </citation>
    <scope>NUCLEOTIDE SEQUENCE [LARGE SCALE GENOMIC DNA]</scope>
    <source>
        <strain evidence="1 2">CGMCC 1.9126</strain>
    </source>
</reference>
<keyword evidence="2" id="KW-1185">Reference proteome</keyword>
<evidence type="ECO:0008006" key="3">
    <source>
        <dbReference type="Google" id="ProtNLM"/>
    </source>
</evidence>
<dbReference type="Proteomes" id="UP001589738">
    <property type="component" value="Unassembled WGS sequence"/>
</dbReference>
<accession>A0ABV6KXI9</accession>
<comment type="caution">
    <text evidence="1">The sequence shown here is derived from an EMBL/GenBank/DDBJ whole genome shotgun (WGS) entry which is preliminary data.</text>
</comment>
<protein>
    <recommendedName>
        <fullName evidence="3">IDEAL domain-containing protein</fullName>
    </recommendedName>
</protein>
<evidence type="ECO:0000313" key="2">
    <source>
        <dbReference type="Proteomes" id="UP001589738"/>
    </source>
</evidence>
<name>A0ABV6KXI9_9BACI</name>
<proteinExistence type="predicted"/>
<gene>
    <name evidence="1" type="ORF">ACFFHF_15400</name>
</gene>